<dbReference type="Proteomes" id="UP000050437">
    <property type="component" value="Unassembled WGS sequence"/>
</dbReference>
<dbReference type="RefSeq" id="WP_054572610.1">
    <property type="nucleotide sequence ID" value="NZ_LKKS01000064.1"/>
</dbReference>
<comment type="caution">
    <text evidence="1">The sequence shown here is derived from an EMBL/GenBank/DDBJ whole genome shotgun (WGS) entry which is preliminary data.</text>
</comment>
<name>A0A0P7D8Y5_PSEPU</name>
<dbReference type="AlphaFoldDB" id="A0A0P7D8Y5"/>
<evidence type="ECO:0000313" key="1">
    <source>
        <dbReference type="EMBL" id="KPM65750.1"/>
    </source>
</evidence>
<accession>A0A0P7D8Y5</accession>
<gene>
    <name evidence="1" type="ORF">HB13667_11010</name>
</gene>
<proteinExistence type="predicted"/>
<reference evidence="1 2" key="1">
    <citation type="submission" date="2015-10" db="EMBL/GenBank/DDBJ databases">
        <title>Pseudomonas putida clinical strains.</title>
        <authorList>
            <person name="Molina L."/>
            <person name="Udaondo Z."/>
        </authorList>
    </citation>
    <scope>NUCLEOTIDE SEQUENCE [LARGE SCALE GENOMIC DNA]</scope>
    <source>
        <strain evidence="1 2">HB13667</strain>
    </source>
</reference>
<evidence type="ECO:0000313" key="2">
    <source>
        <dbReference type="Proteomes" id="UP000050437"/>
    </source>
</evidence>
<sequence>MIKLNNMRAWGTEVGSDETLRLDEISLLTTPAMIRTLGVFLITAAYEMEENDAEHIHLQDLSSNFSHKKHVDIILVNQNKFKNS</sequence>
<dbReference type="EMBL" id="LKKS01000064">
    <property type="protein sequence ID" value="KPM65750.1"/>
    <property type="molecule type" value="Genomic_DNA"/>
</dbReference>
<protein>
    <submittedName>
        <fullName evidence="1">Uncharacterized protein</fullName>
    </submittedName>
</protein>
<organism evidence="1 2">
    <name type="scientific">Pseudomonas putida</name>
    <name type="common">Arthrobacter siderocapsulatus</name>
    <dbReference type="NCBI Taxonomy" id="303"/>
    <lineage>
        <taxon>Bacteria</taxon>
        <taxon>Pseudomonadati</taxon>
        <taxon>Pseudomonadota</taxon>
        <taxon>Gammaproteobacteria</taxon>
        <taxon>Pseudomonadales</taxon>
        <taxon>Pseudomonadaceae</taxon>
        <taxon>Pseudomonas</taxon>
    </lineage>
</organism>